<reference evidence="2" key="1">
    <citation type="submission" date="2005-09" db="EMBL/GenBank/DDBJ databases">
        <authorList>
            <person name="Mural R.J."/>
            <person name="Li P.W."/>
            <person name="Adams M.D."/>
            <person name="Amanatides P.G."/>
            <person name="Baden-Tillson H."/>
            <person name="Barnstead M."/>
            <person name="Chin S.H."/>
            <person name="Dew I."/>
            <person name="Evans C.A."/>
            <person name="Ferriera S."/>
            <person name="Flanigan M."/>
            <person name="Fosler C."/>
            <person name="Glodek A."/>
            <person name="Gu Z."/>
            <person name="Holt R.A."/>
            <person name="Jennings D."/>
            <person name="Kraft C.L."/>
            <person name="Lu F."/>
            <person name="Nguyen T."/>
            <person name="Nusskern D.R."/>
            <person name="Pfannkoch C.M."/>
            <person name="Sitter C."/>
            <person name="Sutton G.G."/>
            <person name="Venter J.C."/>
            <person name="Wang Z."/>
            <person name="Woodage T."/>
            <person name="Zheng X.H."/>
            <person name="Zhong F."/>
        </authorList>
    </citation>
    <scope>NUCLEOTIDE SEQUENCE [LARGE SCALE GENOMIC DNA]</scope>
    <source>
        <strain>BN</strain>
        <strain evidence="2">Sprague-Dawley</strain>
    </source>
</reference>
<name>A6HBD8_RAT</name>
<gene>
    <name evidence="1" type="ORF">rCG_61630</name>
</gene>
<dbReference type="Proteomes" id="UP000234681">
    <property type="component" value="Chromosome 6"/>
</dbReference>
<accession>A6HBD8</accession>
<evidence type="ECO:0000313" key="2">
    <source>
        <dbReference type="Proteomes" id="UP000234681"/>
    </source>
</evidence>
<protein>
    <submittedName>
        <fullName evidence="1">RCG61630</fullName>
    </submittedName>
</protein>
<dbReference type="AlphaFoldDB" id="A6HBD8"/>
<organism evidence="1 2">
    <name type="scientific">Rattus norvegicus</name>
    <name type="common">Rat</name>
    <dbReference type="NCBI Taxonomy" id="10116"/>
    <lineage>
        <taxon>Eukaryota</taxon>
        <taxon>Metazoa</taxon>
        <taxon>Chordata</taxon>
        <taxon>Craniata</taxon>
        <taxon>Vertebrata</taxon>
        <taxon>Euteleostomi</taxon>
        <taxon>Mammalia</taxon>
        <taxon>Eutheria</taxon>
        <taxon>Euarchontoglires</taxon>
        <taxon>Glires</taxon>
        <taxon>Rodentia</taxon>
        <taxon>Myomorpha</taxon>
        <taxon>Muroidea</taxon>
        <taxon>Muridae</taxon>
        <taxon>Murinae</taxon>
        <taxon>Rattus</taxon>
    </lineage>
</organism>
<evidence type="ECO:0000313" key="1">
    <source>
        <dbReference type="EMBL" id="EDM03343.1"/>
    </source>
</evidence>
<proteinExistence type="predicted"/>
<sequence>MHCTGHHVQDIGGIKSFFFFLT</sequence>
<dbReference type="EMBL" id="CH473947">
    <property type="protein sequence ID" value="EDM03343.1"/>
    <property type="molecule type" value="Genomic_DNA"/>
</dbReference>